<evidence type="ECO:0000313" key="2">
    <source>
        <dbReference type="WBParaSite" id="ACRNAN_scaffold18136.g14906.t1"/>
    </source>
</evidence>
<sequence>MPKAERCMRLLKMRGTLQAIAIEAKGYAPQEITQNTRSSAAGNHAKRCLKAERRRQSLETQGRTLHEITQNVELKAERRRQSLGTRGEIEGINEKREVEWRRKGDDRARA</sequence>
<dbReference type="WBParaSite" id="ACRNAN_scaffold18136.g14906.t1">
    <property type="protein sequence ID" value="ACRNAN_scaffold18136.g14906.t1"/>
    <property type="gene ID" value="ACRNAN_scaffold18136.g14906"/>
</dbReference>
<dbReference type="Proteomes" id="UP000887540">
    <property type="component" value="Unplaced"/>
</dbReference>
<protein>
    <submittedName>
        <fullName evidence="2">Uncharacterized protein</fullName>
    </submittedName>
</protein>
<reference evidence="2" key="1">
    <citation type="submission" date="2022-11" db="UniProtKB">
        <authorList>
            <consortium name="WormBaseParasite"/>
        </authorList>
    </citation>
    <scope>IDENTIFICATION</scope>
</reference>
<accession>A0A914D359</accession>
<keyword evidence="1" id="KW-1185">Reference proteome</keyword>
<name>A0A914D359_9BILA</name>
<proteinExistence type="predicted"/>
<evidence type="ECO:0000313" key="1">
    <source>
        <dbReference type="Proteomes" id="UP000887540"/>
    </source>
</evidence>
<organism evidence="1 2">
    <name type="scientific">Acrobeloides nanus</name>
    <dbReference type="NCBI Taxonomy" id="290746"/>
    <lineage>
        <taxon>Eukaryota</taxon>
        <taxon>Metazoa</taxon>
        <taxon>Ecdysozoa</taxon>
        <taxon>Nematoda</taxon>
        <taxon>Chromadorea</taxon>
        <taxon>Rhabditida</taxon>
        <taxon>Tylenchina</taxon>
        <taxon>Cephalobomorpha</taxon>
        <taxon>Cephaloboidea</taxon>
        <taxon>Cephalobidae</taxon>
        <taxon>Acrobeloides</taxon>
    </lineage>
</organism>
<dbReference type="AlphaFoldDB" id="A0A914D359"/>